<dbReference type="CDD" id="cd08958">
    <property type="entry name" value="FR_SDR_e"/>
    <property type="match status" value="1"/>
</dbReference>
<dbReference type="InterPro" id="IPR050425">
    <property type="entry name" value="NAD(P)_dehydrat-like"/>
</dbReference>
<evidence type="ECO:0000313" key="3">
    <source>
        <dbReference type="EMBL" id="KAG0467384.1"/>
    </source>
</evidence>
<organism evidence="3 5">
    <name type="scientific">Vanilla planifolia</name>
    <name type="common">Vanilla</name>
    <dbReference type="NCBI Taxonomy" id="51239"/>
    <lineage>
        <taxon>Eukaryota</taxon>
        <taxon>Viridiplantae</taxon>
        <taxon>Streptophyta</taxon>
        <taxon>Embryophyta</taxon>
        <taxon>Tracheophyta</taxon>
        <taxon>Spermatophyta</taxon>
        <taxon>Magnoliopsida</taxon>
        <taxon>Liliopsida</taxon>
        <taxon>Asparagales</taxon>
        <taxon>Orchidaceae</taxon>
        <taxon>Vanilloideae</taxon>
        <taxon>Vanilleae</taxon>
        <taxon>Vanilla</taxon>
    </lineage>
</organism>
<keyword evidence="1" id="KW-0560">Oxidoreductase</keyword>
<dbReference type="EMBL" id="JADCNM010000009">
    <property type="protein sequence ID" value="KAG0469025.1"/>
    <property type="molecule type" value="Genomic_DNA"/>
</dbReference>
<evidence type="ECO:0000313" key="6">
    <source>
        <dbReference type="Proteomes" id="UP000639772"/>
    </source>
</evidence>
<name>A0A835QD21_VANPL</name>
<evidence type="ECO:0000313" key="5">
    <source>
        <dbReference type="Proteomes" id="UP000636800"/>
    </source>
</evidence>
<keyword evidence="5" id="KW-1185">Reference proteome</keyword>
<dbReference type="FunFam" id="3.40.50.720:FF:000219">
    <property type="entry name" value="Cinnamoyl-CoA reductase 1"/>
    <property type="match status" value="1"/>
</dbReference>
<gene>
    <name evidence="4" type="ORF">HPP92_018353</name>
    <name evidence="3" type="ORF">HPP92_018964</name>
</gene>
<sequence length="319" mass="35763">MDAGRVCVTGAGGFVASWLVKLLLSNGYKVNGTVRNPGDEKNAHLKELHMPSENLLLCKADLLDYEALLSAVQGCEGLFHVACPVPYHELLDPESEVIAPAITGTLNVLKACSEVGVRRVVVVSSVMSVMKNPKWPKDEVMDESCWTDEEYYRNIKGWYGLAKTLAERAAWEYAGKTGLNMVTVCPAMVLGPLLQPTVNATSLFLLDIIKGPPKPLPNRFLHFVDARDLADALLLVYEKPQSSGRYICAPHRCDIRKVVNLMKNMYPHYKYLENFTEVDQDLVMSSAKLNSLGWKYRTLEETLADTIEYFRETNLLQKY</sequence>
<dbReference type="EMBL" id="JADCNL010000009">
    <property type="protein sequence ID" value="KAG0467384.1"/>
    <property type="molecule type" value="Genomic_DNA"/>
</dbReference>
<proteinExistence type="predicted"/>
<dbReference type="GO" id="GO:0016616">
    <property type="term" value="F:oxidoreductase activity, acting on the CH-OH group of donors, NAD or NADP as acceptor"/>
    <property type="evidence" value="ECO:0007669"/>
    <property type="project" value="TreeGrafter"/>
</dbReference>
<feature type="domain" description="NAD-dependent epimerase/dehydratase" evidence="2">
    <location>
        <begin position="6"/>
        <end position="243"/>
    </location>
</feature>
<evidence type="ECO:0000256" key="1">
    <source>
        <dbReference type="ARBA" id="ARBA00023002"/>
    </source>
</evidence>
<dbReference type="InterPro" id="IPR036291">
    <property type="entry name" value="NAD(P)-bd_dom_sf"/>
</dbReference>
<evidence type="ECO:0000313" key="4">
    <source>
        <dbReference type="EMBL" id="KAG0469025.1"/>
    </source>
</evidence>
<accession>A0A835QD21</accession>
<protein>
    <recommendedName>
        <fullName evidence="2">NAD-dependent epimerase/dehydratase domain-containing protein</fullName>
    </recommendedName>
</protein>
<dbReference type="Proteomes" id="UP000639772">
    <property type="component" value="Chromosome 9"/>
</dbReference>
<comment type="caution">
    <text evidence="3">The sequence shown here is derived from an EMBL/GenBank/DDBJ whole genome shotgun (WGS) entry which is preliminary data.</text>
</comment>
<dbReference type="PANTHER" id="PTHR10366">
    <property type="entry name" value="NAD DEPENDENT EPIMERASE/DEHYDRATASE"/>
    <property type="match status" value="1"/>
</dbReference>
<dbReference type="OrthoDB" id="2735536at2759"/>
<dbReference type="InterPro" id="IPR001509">
    <property type="entry name" value="Epimerase_deHydtase"/>
</dbReference>
<evidence type="ECO:0000259" key="2">
    <source>
        <dbReference type="Pfam" id="PF01370"/>
    </source>
</evidence>
<dbReference type="PANTHER" id="PTHR10366:SF831">
    <property type="entry name" value="NAD-DEPENDENT EPIMERASE_DEHYDRATASE DOMAIN-CONTAINING PROTEIN"/>
    <property type="match status" value="1"/>
</dbReference>
<dbReference type="AlphaFoldDB" id="A0A835QD21"/>
<dbReference type="Proteomes" id="UP000636800">
    <property type="component" value="Unassembled WGS sequence"/>
</dbReference>
<reference evidence="5 6" key="1">
    <citation type="journal article" date="2020" name="Nat. Food">
        <title>A phased Vanilla planifolia genome enables genetic improvement of flavour and production.</title>
        <authorList>
            <person name="Hasing T."/>
            <person name="Tang H."/>
            <person name="Brym M."/>
            <person name="Khazi F."/>
            <person name="Huang T."/>
            <person name="Chambers A.H."/>
        </authorList>
    </citation>
    <scope>NUCLEOTIDE SEQUENCE [LARGE SCALE GENOMIC DNA]</scope>
    <source>
        <tissue evidence="3">Leaf</tissue>
    </source>
</reference>
<dbReference type="Pfam" id="PF01370">
    <property type="entry name" value="Epimerase"/>
    <property type="match status" value="1"/>
</dbReference>
<dbReference type="Gene3D" id="3.40.50.720">
    <property type="entry name" value="NAD(P)-binding Rossmann-like Domain"/>
    <property type="match status" value="1"/>
</dbReference>
<dbReference type="SUPFAM" id="SSF51735">
    <property type="entry name" value="NAD(P)-binding Rossmann-fold domains"/>
    <property type="match status" value="1"/>
</dbReference>